<keyword evidence="1" id="KW-1133">Transmembrane helix</keyword>
<feature type="transmembrane region" description="Helical" evidence="1">
    <location>
        <begin position="91"/>
        <end position="108"/>
    </location>
</feature>
<feature type="transmembrane region" description="Helical" evidence="1">
    <location>
        <begin position="307"/>
        <end position="324"/>
    </location>
</feature>
<evidence type="ECO:0008006" key="4">
    <source>
        <dbReference type="Google" id="ProtNLM"/>
    </source>
</evidence>
<keyword evidence="1" id="KW-0472">Membrane</keyword>
<evidence type="ECO:0000313" key="2">
    <source>
        <dbReference type="EMBL" id="SFQ33096.1"/>
    </source>
</evidence>
<dbReference type="Proteomes" id="UP000199136">
    <property type="component" value="Unassembled WGS sequence"/>
</dbReference>
<feature type="transmembrane region" description="Helical" evidence="1">
    <location>
        <begin position="238"/>
        <end position="259"/>
    </location>
</feature>
<feature type="transmembrane region" description="Helical" evidence="1">
    <location>
        <begin position="403"/>
        <end position="422"/>
    </location>
</feature>
<accession>A0A1I5XMR1</accession>
<evidence type="ECO:0000313" key="3">
    <source>
        <dbReference type="Proteomes" id="UP000199136"/>
    </source>
</evidence>
<dbReference type="OrthoDB" id="9776502at2"/>
<dbReference type="EMBL" id="FOXW01000005">
    <property type="protein sequence ID" value="SFQ33096.1"/>
    <property type="molecule type" value="Genomic_DNA"/>
</dbReference>
<gene>
    <name evidence="2" type="ORF">SAMN04488506_1490</name>
</gene>
<name>A0A1I5XMR1_9LACT</name>
<feature type="transmembrane region" description="Helical" evidence="1">
    <location>
        <begin position="331"/>
        <end position="350"/>
    </location>
</feature>
<feature type="transmembrane region" description="Helical" evidence="1">
    <location>
        <begin position="21"/>
        <end position="42"/>
    </location>
</feature>
<dbReference type="STRING" id="82801.SAMN04488506_1490"/>
<proteinExistence type="predicted"/>
<feature type="transmembrane region" description="Helical" evidence="1">
    <location>
        <begin position="62"/>
        <end position="84"/>
    </location>
</feature>
<dbReference type="AlphaFoldDB" id="A0A1I5XMR1"/>
<feature type="transmembrane region" description="Helical" evidence="1">
    <location>
        <begin position="138"/>
        <end position="157"/>
    </location>
</feature>
<evidence type="ECO:0000256" key="1">
    <source>
        <dbReference type="SAM" id="Phobius"/>
    </source>
</evidence>
<sequence length="464" mass="50717">MKTLMFHRTNEKRIVTERTKYLFALFFSLSLFLFAFTFNTPMEIWNGSIKLLISPANLVTDYFMLANVGAALVNASLMVLKSLFIIRTNRVPLSGPLLAAIFTVAGFSLFGKNLYNSIPIILGVMLYAKVTHTPFKNYLLSALFGTALAPLVSEISFNIGLPFFIGVLLGFLAGVFVGFILPPLSRHFASFHKGFSLYNIGFTAGIIGMAFIAVLRAYGFSVDVVNLLSRGNNVPFSIFLYSLFSFMFIVGYYFNGMNFKDFGTFLDEDGVGGPDFLEKYGFGLSLINMGLLGLISTSFSLAVGGELNGPVIGGIFTVVGFGAFGKHIKNVLPIFAGILFVGFFTPIELYSTTFLLTALFGTTLAPVSGHYGTLAGLIAGGLHMAMSANVTYLHAGMNLYNNGFSGGFIAAILVPLLEVLHFHKKERQNKKIIEPLIDTEHTEDLDTIDKPTIADDDEKKRPHV</sequence>
<protein>
    <recommendedName>
        <fullName evidence="4">DUF1576 domain-containing protein</fullName>
    </recommendedName>
</protein>
<reference evidence="2 3" key="1">
    <citation type="submission" date="2016-10" db="EMBL/GenBank/DDBJ databases">
        <authorList>
            <person name="de Groot N.N."/>
        </authorList>
    </citation>
    <scope>NUCLEOTIDE SEQUENCE [LARGE SCALE GENOMIC DNA]</scope>
    <source>
        <strain evidence="2 3">DSM 20581</strain>
    </source>
</reference>
<keyword evidence="3" id="KW-1185">Reference proteome</keyword>
<keyword evidence="1" id="KW-0812">Transmembrane</keyword>
<feature type="transmembrane region" description="Helical" evidence="1">
    <location>
        <begin position="280"/>
        <end position="301"/>
    </location>
</feature>
<feature type="transmembrane region" description="Helical" evidence="1">
    <location>
        <begin position="163"/>
        <end position="184"/>
    </location>
</feature>
<dbReference type="InterPro" id="IPR011470">
    <property type="entry name" value="DUF1576"/>
</dbReference>
<organism evidence="2 3">
    <name type="scientific">Desemzia incerta</name>
    <dbReference type="NCBI Taxonomy" id="82801"/>
    <lineage>
        <taxon>Bacteria</taxon>
        <taxon>Bacillati</taxon>
        <taxon>Bacillota</taxon>
        <taxon>Bacilli</taxon>
        <taxon>Lactobacillales</taxon>
        <taxon>Carnobacteriaceae</taxon>
        <taxon>Desemzia</taxon>
    </lineage>
</organism>
<feature type="transmembrane region" description="Helical" evidence="1">
    <location>
        <begin position="196"/>
        <end position="218"/>
    </location>
</feature>
<dbReference type="Pfam" id="PF07613">
    <property type="entry name" value="DUF1576"/>
    <property type="match status" value="2"/>
</dbReference>